<keyword evidence="1" id="KW-0812">Transmembrane</keyword>
<organism evidence="4">
    <name type="scientific">Callorhinchus milii</name>
    <name type="common">Ghost shark</name>
    <dbReference type="NCBI Taxonomy" id="7868"/>
    <lineage>
        <taxon>Eukaryota</taxon>
        <taxon>Metazoa</taxon>
        <taxon>Chordata</taxon>
        <taxon>Craniata</taxon>
        <taxon>Vertebrata</taxon>
        <taxon>Chondrichthyes</taxon>
        <taxon>Holocephali</taxon>
        <taxon>Chimaeriformes</taxon>
        <taxon>Callorhinchidae</taxon>
        <taxon>Callorhinchus</taxon>
    </lineage>
</organism>
<keyword evidence="2" id="KW-0732">Signal</keyword>
<name>V9L4J6_CALMI</name>
<dbReference type="SMART" id="SM00198">
    <property type="entry name" value="SCP"/>
    <property type="match status" value="1"/>
</dbReference>
<dbReference type="Gene3D" id="3.40.33.10">
    <property type="entry name" value="CAP"/>
    <property type="match status" value="1"/>
</dbReference>
<evidence type="ECO:0000256" key="2">
    <source>
        <dbReference type="SAM" id="SignalP"/>
    </source>
</evidence>
<dbReference type="PRINTS" id="PR00837">
    <property type="entry name" value="V5TPXLIKE"/>
</dbReference>
<dbReference type="CDD" id="cd05559">
    <property type="entry name" value="CAP_PI16_HrTT-1"/>
    <property type="match status" value="1"/>
</dbReference>
<evidence type="ECO:0000259" key="3">
    <source>
        <dbReference type="SMART" id="SM00198"/>
    </source>
</evidence>
<evidence type="ECO:0000313" key="4">
    <source>
        <dbReference type="EMBL" id="AFP06345.1"/>
    </source>
</evidence>
<dbReference type="InterPro" id="IPR018244">
    <property type="entry name" value="Allrgn_V5/Tpx1_CS"/>
</dbReference>
<feature type="transmembrane region" description="Helical" evidence="1">
    <location>
        <begin position="202"/>
        <end position="222"/>
    </location>
</feature>
<dbReference type="InterPro" id="IPR014044">
    <property type="entry name" value="CAP_dom"/>
</dbReference>
<dbReference type="Pfam" id="PF00188">
    <property type="entry name" value="CAP"/>
    <property type="match status" value="1"/>
</dbReference>
<protein>
    <submittedName>
        <fullName evidence="4">Peptidase inhibitor 16</fullName>
    </submittedName>
</protein>
<evidence type="ECO:0000256" key="1">
    <source>
        <dbReference type="SAM" id="Phobius"/>
    </source>
</evidence>
<dbReference type="PROSITE" id="PS01009">
    <property type="entry name" value="CRISP_1"/>
    <property type="match status" value="1"/>
</dbReference>
<sequence>MEGRSLIPTALVLLVYLLTFLSFTYCLSEEQKQVVKVHNNYRSQEGATNMLKMSWDSGLENIAKTYAAKCIWEHNPERGNVGENLFVGTGKFNVGNAIKSWYDEKPYYTFETMGCAADKKCGHYTQVVWANSNKVGCAHYFCKTVEGLDLKDATILVCNYSPPGNYKNQKPYRKGKSCSECPKGYTCQGNLCSNNMQGGSNGVNLVMFSSTTLVVLMLVALYSL</sequence>
<reference evidence="4" key="1">
    <citation type="journal article" date="2014" name="Nature">
        <title>Elephant shark genome provides unique insights into gnathostome evolution.</title>
        <authorList>
            <consortium name="International Elephant Shark Genome Sequencing Consortium"/>
            <person name="Venkatesh B."/>
            <person name="Lee A.P."/>
            <person name="Ravi V."/>
            <person name="Maurya A.K."/>
            <person name="Lian M.M."/>
            <person name="Swann J.B."/>
            <person name="Ohta Y."/>
            <person name="Flajnik M.F."/>
            <person name="Sutoh Y."/>
            <person name="Kasahara M."/>
            <person name="Hoon S."/>
            <person name="Gangu V."/>
            <person name="Roy S.W."/>
            <person name="Irimia M."/>
            <person name="Korzh V."/>
            <person name="Kondrychyn I."/>
            <person name="Lim Z.W."/>
            <person name="Tay B.H."/>
            <person name="Tohari S."/>
            <person name="Kong K.W."/>
            <person name="Ho S."/>
            <person name="Lorente-Galdos B."/>
            <person name="Quilez J."/>
            <person name="Marques-Bonet T."/>
            <person name="Raney B.J."/>
            <person name="Ingham P.W."/>
            <person name="Tay A."/>
            <person name="Hillier L.W."/>
            <person name="Minx P."/>
            <person name="Boehm T."/>
            <person name="Wilson R.K."/>
            <person name="Brenner S."/>
            <person name="Warren W.C."/>
        </authorList>
    </citation>
    <scope>NUCLEOTIDE SEQUENCE</scope>
    <source>
        <tissue evidence="4">Brain</tissue>
    </source>
</reference>
<accession>V9L4J6</accession>
<keyword evidence="1" id="KW-0472">Membrane</keyword>
<dbReference type="PANTHER" id="PTHR10334">
    <property type="entry name" value="CYSTEINE-RICH SECRETORY PROTEIN-RELATED"/>
    <property type="match status" value="1"/>
</dbReference>
<dbReference type="InterPro" id="IPR035940">
    <property type="entry name" value="CAP_sf"/>
</dbReference>
<dbReference type="SUPFAM" id="SSF55797">
    <property type="entry name" value="PR-1-like"/>
    <property type="match status" value="1"/>
</dbReference>
<keyword evidence="1" id="KW-1133">Transmembrane helix</keyword>
<dbReference type="GO" id="GO:0005576">
    <property type="term" value="C:extracellular region"/>
    <property type="evidence" value="ECO:0007669"/>
    <property type="project" value="InterPro"/>
</dbReference>
<dbReference type="PROSITE" id="PS01010">
    <property type="entry name" value="CRISP_2"/>
    <property type="match status" value="1"/>
</dbReference>
<dbReference type="EMBL" id="JW873828">
    <property type="protein sequence ID" value="AFP06345.1"/>
    <property type="molecule type" value="mRNA"/>
</dbReference>
<proteinExistence type="evidence at transcript level"/>
<dbReference type="AlphaFoldDB" id="V9L4J6"/>
<feature type="domain" description="SCP" evidence="3">
    <location>
        <begin position="29"/>
        <end position="168"/>
    </location>
</feature>
<dbReference type="InterPro" id="IPR001283">
    <property type="entry name" value="CRISP-related"/>
</dbReference>
<feature type="chain" id="PRO_5004778318" evidence="2">
    <location>
        <begin position="27"/>
        <end position="224"/>
    </location>
</feature>
<feature type="signal peptide" evidence="2">
    <location>
        <begin position="1"/>
        <end position="26"/>
    </location>
</feature>